<evidence type="ECO:0000313" key="3">
    <source>
        <dbReference type="Proteomes" id="UP000015104"/>
    </source>
</evidence>
<accession>T1KQM1</accession>
<keyword evidence="3" id="KW-1185">Reference proteome</keyword>
<feature type="compositionally biased region" description="Basic and acidic residues" evidence="1">
    <location>
        <begin position="18"/>
        <end position="37"/>
    </location>
</feature>
<dbReference type="Proteomes" id="UP000015104">
    <property type="component" value="Unassembled WGS sequence"/>
</dbReference>
<name>T1KQM1_TETUR</name>
<organism evidence="2 3">
    <name type="scientific">Tetranychus urticae</name>
    <name type="common">Two-spotted spider mite</name>
    <dbReference type="NCBI Taxonomy" id="32264"/>
    <lineage>
        <taxon>Eukaryota</taxon>
        <taxon>Metazoa</taxon>
        <taxon>Ecdysozoa</taxon>
        <taxon>Arthropoda</taxon>
        <taxon>Chelicerata</taxon>
        <taxon>Arachnida</taxon>
        <taxon>Acari</taxon>
        <taxon>Acariformes</taxon>
        <taxon>Trombidiformes</taxon>
        <taxon>Prostigmata</taxon>
        <taxon>Eleutherengona</taxon>
        <taxon>Raphignathae</taxon>
        <taxon>Tetranychoidea</taxon>
        <taxon>Tetranychidae</taxon>
        <taxon>Tetranychus</taxon>
    </lineage>
</organism>
<proteinExistence type="predicted"/>
<dbReference type="HOGENOM" id="CLU_2076106_0_0_1"/>
<dbReference type="AlphaFoldDB" id="T1KQM1"/>
<reference evidence="3" key="1">
    <citation type="submission" date="2011-08" db="EMBL/GenBank/DDBJ databases">
        <authorList>
            <person name="Rombauts S."/>
        </authorList>
    </citation>
    <scope>NUCLEOTIDE SEQUENCE</scope>
    <source>
        <strain evidence="3">London</strain>
    </source>
</reference>
<dbReference type="EMBL" id="CAEY01000377">
    <property type="status" value="NOT_ANNOTATED_CDS"/>
    <property type="molecule type" value="Genomic_DNA"/>
</dbReference>
<evidence type="ECO:0000313" key="2">
    <source>
        <dbReference type="EnsemblMetazoa" id="tetur18g00430.1"/>
    </source>
</evidence>
<evidence type="ECO:0000256" key="1">
    <source>
        <dbReference type="SAM" id="MobiDB-lite"/>
    </source>
</evidence>
<reference evidence="2" key="2">
    <citation type="submission" date="2015-06" db="UniProtKB">
        <authorList>
            <consortium name="EnsemblMetazoa"/>
        </authorList>
    </citation>
    <scope>IDENTIFICATION</scope>
</reference>
<dbReference type="EnsemblMetazoa" id="tetur18g00430.1">
    <property type="protein sequence ID" value="tetur18g00430.1"/>
    <property type="gene ID" value="tetur18g00430"/>
</dbReference>
<feature type="region of interest" description="Disordered" evidence="1">
    <location>
        <begin position="9"/>
        <end position="38"/>
    </location>
</feature>
<dbReference type="STRING" id="32264.T1KQM1"/>
<sequence>MALTHLRIVNNPEVSSTKPEHDESKTTESKVKGDHTKPRNLFYPGIDYSGLASSLIPGLTAGYAPGFIPGFAPGLAPGFVPGFPPGFAPGFAPGLGYGYGYGNGYPIGGIEYIDQFFP</sequence>
<protein>
    <submittedName>
        <fullName evidence="2">Uncharacterized protein</fullName>
    </submittedName>
</protein>